<dbReference type="AlphaFoldDB" id="A0AB34FCZ7"/>
<feature type="compositionally biased region" description="Low complexity" evidence="1">
    <location>
        <begin position="61"/>
        <end position="76"/>
    </location>
</feature>
<organism evidence="3 4">
    <name type="scientific">Purpureocillium lavendulum</name>
    <dbReference type="NCBI Taxonomy" id="1247861"/>
    <lineage>
        <taxon>Eukaryota</taxon>
        <taxon>Fungi</taxon>
        <taxon>Dikarya</taxon>
        <taxon>Ascomycota</taxon>
        <taxon>Pezizomycotina</taxon>
        <taxon>Sordariomycetes</taxon>
        <taxon>Hypocreomycetidae</taxon>
        <taxon>Hypocreales</taxon>
        <taxon>Ophiocordycipitaceae</taxon>
        <taxon>Purpureocillium</taxon>
    </lineage>
</organism>
<keyword evidence="3" id="KW-0808">Transferase</keyword>
<feature type="region of interest" description="Disordered" evidence="1">
    <location>
        <begin position="61"/>
        <end position="100"/>
    </location>
</feature>
<dbReference type="EMBL" id="JAQHRD010000016">
    <property type="protein sequence ID" value="KAJ6436874.1"/>
    <property type="molecule type" value="Genomic_DNA"/>
</dbReference>
<reference evidence="3" key="1">
    <citation type="submission" date="2023-01" db="EMBL/GenBank/DDBJ databases">
        <title>The growth and conidiation of Purpureocillium lavendulum are regulated by nitrogen source and histone H3K14 acetylation.</title>
        <authorList>
            <person name="Tang P."/>
            <person name="Han J."/>
            <person name="Zhang C."/>
            <person name="Tang P."/>
            <person name="Qi F."/>
            <person name="Zhang K."/>
            <person name="Liang L."/>
        </authorList>
    </citation>
    <scope>NUCLEOTIDE SEQUENCE</scope>
    <source>
        <strain evidence="3">YMF1.00683</strain>
    </source>
</reference>
<keyword evidence="2" id="KW-0732">Signal</keyword>
<keyword evidence="3" id="KW-0695">RNA-directed DNA polymerase</keyword>
<sequence length="164" mass="16881">MVRIAVAAALLFAVSALAIGDPTGAKNVGNGKGGQFITGACFQAGKTGCGFNDPNAKQTIAANKQKARQQQVQQPRRGSKKNNQQNTQAPASGGLVIGDPAGAKNVGNGKGGQFITGACFQAGKTGCGFNDPNAKQTIAANKQKARQQGFKRVARLAVEPRDEE</sequence>
<gene>
    <name evidence="3" type="ORF">O9K51_10642</name>
</gene>
<evidence type="ECO:0000256" key="2">
    <source>
        <dbReference type="SAM" id="SignalP"/>
    </source>
</evidence>
<dbReference type="Proteomes" id="UP001163105">
    <property type="component" value="Unassembled WGS sequence"/>
</dbReference>
<feature type="chain" id="PRO_5044268787" evidence="2">
    <location>
        <begin position="21"/>
        <end position="164"/>
    </location>
</feature>
<dbReference type="GO" id="GO:0003964">
    <property type="term" value="F:RNA-directed DNA polymerase activity"/>
    <property type="evidence" value="ECO:0007669"/>
    <property type="project" value="UniProtKB-KW"/>
</dbReference>
<feature type="signal peptide" evidence="2">
    <location>
        <begin position="1"/>
        <end position="20"/>
    </location>
</feature>
<evidence type="ECO:0000313" key="4">
    <source>
        <dbReference type="Proteomes" id="UP001163105"/>
    </source>
</evidence>
<evidence type="ECO:0000256" key="1">
    <source>
        <dbReference type="SAM" id="MobiDB-lite"/>
    </source>
</evidence>
<evidence type="ECO:0000313" key="3">
    <source>
        <dbReference type="EMBL" id="KAJ6436874.1"/>
    </source>
</evidence>
<proteinExistence type="predicted"/>
<feature type="compositionally biased region" description="Polar residues" evidence="1">
    <location>
        <begin position="81"/>
        <end position="90"/>
    </location>
</feature>
<comment type="caution">
    <text evidence="3">The sequence shown here is derived from an EMBL/GenBank/DDBJ whole genome shotgun (WGS) entry which is preliminary data.</text>
</comment>
<accession>A0AB34FCZ7</accession>
<protein>
    <submittedName>
        <fullName evidence="3">Reverse transcriptase domain protein</fullName>
    </submittedName>
</protein>
<keyword evidence="3" id="KW-0548">Nucleotidyltransferase</keyword>
<name>A0AB34FCZ7_9HYPO</name>
<keyword evidence="4" id="KW-1185">Reference proteome</keyword>